<sequence length="140" mass="14732">MMDRDLVELGCGVHEGEQQVRLKDEDMDLRRGGVIGLEGAQQISNPTHLTSELACLTRLWALFGSGGLSSSLGHLPVKASFFKRACDASASRPPGNSGSWKRADKAFHTLTAASPQTHSAPQPNSPASGKPHGTPCGSTP</sequence>
<gene>
    <name evidence="2" type="ORF">HJG60_009389</name>
</gene>
<reference evidence="2 3" key="1">
    <citation type="journal article" date="2020" name="Nature">
        <title>Six reference-quality genomes reveal evolution of bat adaptations.</title>
        <authorList>
            <person name="Jebb D."/>
            <person name="Huang Z."/>
            <person name="Pippel M."/>
            <person name="Hughes G.M."/>
            <person name="Lavrichenko K."/>
            <person name="Devanna P."/>
            <person name="Winkler S."/>
            <person name="Jermiin L.S."/>
            <person name="Skirmuntt E.C."/>
            <person name="Katzourakis A."/>
            <person name="Burkitt-Gray L."/>
            <person name="Ray D.A."/>
            <person name="Sullivan K.A.M."/>
            <person name="Roscito J.G."/>
            <person name="Kirilenko B.M."/>
            <person name="Davalos L.M."/>
            <person name="Corthals A.P."/>
            <person name="Power M.L."/>
            <person name="Jones G."/>
            <person name="Ransome R.D."/>
            <person name="Dechmann D.K.N."/>
            <person name="Locatelli A.G."/>
            <person name="Puechmaille S.J."/>
            <person name="Fedrigo O."/>
            <person name="Jarvis E.D."/>
            <person name="Hiller M."/>
            <person name="Vernes S.C."/>
            <person name="Myers E.W."/>
            <person name="Teeling E.C."/>
        </authorList>
    </citation>
    <scope>NUCLEOTIDE SEQUENCE [LARGE SCALE GENOMIC DNA]</scope>
    <source>
        <strain evidence="2">Bat1K_MPI-CBG_1</strain>
    </source>
</reference>
<protein>
    <submittedName>
        <fullName evidence="2">Uncharacterized protein</fullName>
    </submittedName>
</protein>
<evidence type="ECO:0000256" key="1">
    <source>
        <dbReference type="SAM" id="MobiDB-lite"/>
    </source>
</evidence>
<evidence type="ECO:0000313" key="2">
    <source>
        <dbReference type="EMBL" id="KAF6074979.1"/>
    </source>
</evidence>
<name>A0A833YGC7_9CHIR</name>
<proteinExistence type="predicted"/>
<accession>A0A833YGC7</accession>
<feature type="compositionally biased region" description="Polar residues" evidence="1">
    <location>
        <begin position="111"/>
        <end position="127"/>
    </location>
</feature>
<dbReference type="Proteomes" id="UP000664940">
    <property type="component" value="Unassembled WGS sequence"/>
</dbReference>
<organism evidence="2 3">
    <name type="scientific">Phyllostomus discolor</name>
    <name type="common">pale spear-nosed bat</name>
    <dbReference type="NCBI Taxonomy" id="89673"/>
    <lineage>
        <taxon>Eukaryota</taxon>
        <taxon>Metazoa</taxon>
        <taxon>Chordata</taxon>
        <taxon>Craniata</taxon>
        <taxon>Vertebrata</taxon>
        <taxon>Euteleostomi</taxon>
        <taxon>Mammalia</taxon>
        <taxon>Eutheria</taxon>
        <taxon>Laurasiatheria</taxon>
        <taxon>Chiroptera</taxon>
        <taxon>Yangochiroptera</taxon>
        <taxon>Phyllostomidae</taxon>
        <taxon>Phyllostominae</taxon>
        <taxon>Phyllostomus</taxon>
    </lineage>
</organism>
<feature type="region of interest" description="Disordered" evidence="1">
    <location>
        <begin position="86"/>
        <end position="140"/>
    </location>
</feature>
<dbReference type="EMBL" id="JABVXQ010000015">
    <property type="protein sequence ID" value="KAF6074979.1"/>
    <property type="molecule type" value="Genomic_DNA"/>
</dbReference>
<evidence type="ECO:0000313" key="3">
    <source>
        <dbReference type="Proteomes" id="UP000664940"/>
    </source>
</evidence>
<comment type="caution">
    <text evidence="2">The sequence shown here is derived from an EMBL/GenBank/DDBJ whole genome shotgun (WGS) entry which is preliminary data.</text>
</comment>
<dbReference type="AlphaFoldDB" id="A0A833YGC7"/>